<gene>
    <name evidence="2" type="ORF">F4V43_08875</name>
</gene>
<protein>
    <submittedName>
        <fullName evidence="2">Uncharacterized protein</fullName>
    </submittedName>
</protein>
<comment type="caution">
    <text evidence="2">The sequence shown here is derived from an EMBL/GenBank/DDBJ whole genome shotgun (WGS) entry which is preliminary data.</text>
</comment>
<reference evidence="2 3" key="1">
    <citation type="submission" date="2019-09" db="EMBL/GenBank/DDBJ databases">
        <title>Bacillus ochoae sp. nov., Paenibacillus whitsoniae sp. nov., Paenibacillus spiritus sp. nov. Isolated from the Mars Exploration Rover during spacecraft assembly.</title>
        <authorList>
            <person name="Seuylemezian A."/>
            <person name="Vaishampayan P."/>
        </authorList>
    </citation>
    <scope>NUCLEOTIDE SEQUENCE [LARGE SCALE GENOMIC DNA]</scope>
    <source>
        <strain evidence="2 3">MER_111</strain>
    </source>
</reference>
<dbReference type="Proteomes" id="UP000367750">
    <property type="component" value="Unassembled WGS sequence"/>
</dbReference>
<proteinExistence type="predicted"/>
<dbReference type="EMBL" id="VYKK01000009">
    <property type="protein sequence ID" value="KAA9005171.1"/>
    <property type="molecule type" value="Genomic_DNA"/>
</dbReference>
<dbReference type="RefSeq" id="WP_150457891.1">
    <property type="nucleotide sequence ID" value="NZ_VYKK01000009.1"/>
</dbReference>
<name>A0A5J5GB03_9BACL</name>
<dbReference type="AlphaFoldDB" id="A0A5J5GB03"/>
<organism evidence="2 3">
    <name type="scientific">Paenibacillus spiritus</name>
    <dbReference type="NCBI Taxonomy" id="2496557"/>
    <lineage>
        <taxon>Bacteria</taxon>
        <taxon>Bacillati</taxon>
        <taxon>Bacillota</taxon>
        <taxon>Bacilli</taxon>
        <taxon>Bacillales</taxon>
        <taxon>Paenibacillaceae</taxon>
        <taxon>Paenibacillus</taxon>
    </lineage>
</organism>
<feature type="region of interest" description="Disordered" evidence="1">
    <location>
        <begin position="104"/>
        <end position="161"/>
    </location>
</feature>
<evidence type="ECO:0000313" key="2">
    <source>
        <dbReference type="EMBL" id="KAA9005171.1"/>
    </source>
</evidence>
<evidence type="ECO:0000313" key="3">
    <source>
        <dbReference type="Proteomes" id="UP000367750"/>
    </source>
</evidence>
<accession>A0A5J5GB03</accession>
<evidence type="ECO:0000256" key="1">
    <source>
        <dbReference type="SAM" id="MobiDB-lite"/>
    </source>
</evidence>
<keyword evidence="3" id="KW-1185">Reference proteome</keyword>
<sequence length="161" mass="18572">MGRKTFTDAEIRLLSLNANVLHVSEKSITYAPAFKLAAVQAYLGGMMPQEIFFWGGFELDLIGRRKPKACLKRWRDIYAQYGEAGLLEERRGFYAAPERREAGMEQLPVPGPVDRKLREPWEEEGPPCGAELLFEREERDIGSSPYEQRPWQLDSPERKNR</sequence>
<dbReference type="OrthoDB" id="1652943at2"/>